<dbReference type="AlphaFoldDB" id="A0A8W8HRK2"/>
<organism evidence="1 2">
    <name type="scientific">Magallana gigas</name>
    <name type="common">Pacific oyster</name>
    <name type="synonym">Crassostrea gigas</name>
    <dbReference type="NCBI Taxonomy" id="29159"/>
    <lineage>
        <taxon>Eukaryota</taxon>
        <taxon>Metazoa</taxon>
        <taxon>Spiralia</taxon>
        <taxon>Lophotrochozoa</taxon>
        <taxon>Mollusca</taxon>
        <taxon>Bivalvia</taxon>
        <taxon>Autobranchia</taxon>
        <taxon>Pteriomorphia</taxon>
        <taxon>Ostreida</taxon>
        <taxon>Ostreoidea</taxon>
        <taxon>Ostreidae</taxon>
        <taxon>Magallana</taxon>
    </lineage>
</organism>
<sequence>MSRGHSYVEVILRTKEGVSIFYDIERTPADSMQLYTDASSTVGFSGFFQGQWFCDKWPEDLPKEEDKEIPMAFRELYPIVIASLLWSHLWTSKRILFYCDNEATMVKFRRVAPTADSQSQPCPPMENVLWKLPVG</sequence>
<proteinExistence type="predicted"/>
<dbReference type="EnsemblMetazoa" id="G10742.1">
    <property type="protein sequence ID" value="G10742.1:cds"/>
    <property type="gene ID" value="G10742"/>
</dbReference>
<evidence type="ECO:0000313" key="2">
    <source>
        <dbReference type="Proteomes" id="UP000005408"/>
    </source>
</evidence>
<reference evidence="1" key="1">
    <citation type="submission" date="2022-08" db="UniProtKB">
        <authorList>
            <consortium name="EnsemblMetazoa"/>
        </authorList>
    </citation>
    <scope>IDENTIFICATION</scope>
    <source>
        <strain evidence="1">05x7-T-G4-1.051#20</strain>
    </source>
</reference>
<accession>A0A8W8HRK2</accession>
<name>A0A8W8HRK2_MAGGI</name>
<protein>
    <submittedName>
        <fullName evidence="1">Uncharacterized protein</fullName>
    </submittedName>
</protein>
<keyword evidence="2" id="KW-1185">Reference proteome</keyword>
<dbReference type="Proteomes" id="UP000005408">
    <property type="component" value="Unassembled WGS sequence"/>
</dbReference>
<evidence type="ECO:0000313" key="1">
    <source>
        <dbReference type="EnsemblMetazoa" id="G10742.1:cds"/>
    </source>
</evidence>